<feature type="transmembrane region" description="Helical" evidence="1">
    <location>
        <begin position="95"/>
        <end position="120"/>
    </location>
</feature>
<reference evidence="2 3" key="1">
    <citation type="submission" date="2015-01" db="EMBL/GenBank/DDBJ databases">
        <title>The Genome Sequence of Exophiala mesophila CBS40295.</title>
        <authorList>
            <consortium name="The Broad Institute Genomics Platform"/>
            <person name="Cuomo C."/>
            <person name="de Hoog S."/>
            <person name="Gorbushina A."/>
            <person name="Stielow B."/>
            <person name="Teixiera M."/>
            <person name="Abouelleil A."/>
            <person name="Chapman S.B."/>
            <person name="Priest M."/>
            <person name="Young S.K."/>
            <person name="Wortman J."/>
            <person name="Nusbaum C."/>
            <person name="Birren B."/>
        </authorList>
    </citation>
    <scope>NUCLEOTIDE SEQUENCE [LARGE SCALE GENOMIC DNA]</scope>
    <source>
        <strain evidence="2 3">CBS 40295</strain>
    </source>
</reference>
<dbReference type="HOGENOM" id="CLU_866078_0_0_1"/>
<organism evidence="2 3">
    <name type="scientific">Exophiala mesophila</name>
    <name type="common">Black yeast-like fungus</name>
    <dbReference type="NCBI Taxonomy" id="212818"/>
    <lineage>
        <taxon>Eukaryota</taxon>
        <taxon>Fungi</taxon>
        <taxon>Dikarya</taxon>
        <taxon>Ascomycota</taxon>
        <taxon>Pezizomycotina</taxon>
        <taxon>Eurotiomycetes</taxon>
        <taxon>Chaetothyriomycetidae</taxon>
        <taxon>Chaetothyriales</taxon>
        <taxon>Herpotrichiellaceae</taxon>
        <taxon>Exophiala</taxon>
    </lineage>
</organism>
<evidence type="ECO:0000256" key="1">
    <source>
        <dbReference type="SAM" id="Phobius"/>
    </source>
</evidence>
<dbReference type="STRING" id="212818.A0A0D1Z8W4"/>
<name>A0A0D1Z8W4_EXOME</name>
<keyword evidence="3" id="KW-1185">Reference proteome</keyword>
<dbReference type="PANTHER" id="PTHR23028:SF134">
    <property type="entry name" value="PUTATIVE (AFU_ORTHOLOGUE AFUA_4G08520)-RELATED"/>
    <property type="match status" value="1"/>
</dbReference>
<dbReference type="AlphaFoldDB" id="A0A0D1Z8W4"/>
<proteinExistence type="predicted"/>
<accession>A0A0D1Z8W4</accession>
<dbReference type="InterPro" id="IPR050879">
    <property type="entry name" value="Acyltransferase_3"/>
</dbReference>
<gene>
    <name evidence="2" type="ORF">PV10_07770</name>
</gene>
<evidence type="ECO:0000313" key="3">
    <source>
        <dbReference type="Proteomes" id="UP000054302"/>
    </source>
</evidence>
<sequence length="321" mass="36683">MFYAMVLVRLQLYNGMHQPMYRDTLWLQLVDFMGDVIHFMNPFGDIRGWVNPGVFDSSYLGVLWSIPVEYRGSIALFAFCTGACKMTTRARMISTWVIIVFCYIWQACYISGFMGGFFIADLSLSRHPERYSNLPCNPAVSAASSSTSSRHQSLLSKVGHIILLVLGILLLGQTDLHRLGIWGAFPWGYLRTWEPYWWDCSGKRMFCVGPGAFLLCYALEFYPALQRPLHWRFSQYLGDISFGIYVTHVPTIIAHLLQVSRSLERGDLGQQLSRFFPRHCCGLCNNLHCFGLLLQGRCRRGQVRPMVAVKIVYSVALMFSH</sequence>
<dbReference type="PANTHER" id="PTHR23028">
    <property type="entry name" value="ACETYLTRANSFERASE"/>
    <property type="match status" value="1"/>
</dbReference>
<keyword evidence="1" id="KW-1133">Transmembrane helix</keyword>
<dbReference type="OrthoDB" id="5819582at2759"/>
<dbReference type="VEuPathDB" id="FungiDB:PV10_07770"/>
<protein>
    <submittedName>
        <fullName evidence="2">Uncharacterized protein</fullName>
    </submittedName>
</protein>
<dbReference type="Proteomes" id="UP000054302">
    <property type="component" value="Unassembled WGS sequence"/>
</dbReference>
<evidence type="ECO:0000313" key="2">
    <source>
        <dbReference type="EMBL" id="KIV90464.1"/>
    </source>
</evidence>
<dbReference type="GeneID" id="27325615"/>
<keyword evidence="1" id="KW-0812">Transmembrane</keyword>
<dbReference type="RefSeq" id="XP_016222038.1">
    <property type="nucleotide sequence ID" value="XM_016372706.1"/>
</dbReference>
<keyword evidence="1" id="KW-0472">Membrane</keyword>
<dbReference type="EMBL" id="KN847524">
    <property type="protein sequence ID" value="KIV90464.1"/>
    <property type="molecule type" value="Genomic_DNA"/>
</dbReference>